<organism evidence="2">
    <name type="scientific">uncultured Craurococcus sp</name>
    <dbReference type="NCBI Taxonomy" id="1135998"/>
    <lineage>
        <taxon>Bacteria</taxon>
        <taxon>Pseudomonadati</taxon>
        <taxon>Pseudomonadota</taxon>
        <taxon>Alphaproteobacteria</taxon>
        <taxon>Acetobacterales</taxon>
        <taxon>Acetobacteraceae</taxon>
        <taxon>Craurococcus</taxon>
        <taxon>environmental samples</taxon>
    </lineage>
</organism>
<feature type="region of interest" description="Disordered" evidence="1">
    <location>
        <begin position="60"/>
        <end position="86"/>
    </location>
</feature>
<dbReference type="EMBL" id="CADCTD010000081">
    <property type="protein sequence ID" value="CAA9250473.1"/>
    <property type="molecule type" value="Genomic_DNA"/>
</dbReference>
<protein>
    <submittedName>
        <fullName evidence="2">Uncharacterized protein</fullName>
    </submittedName>
</protein>
<gene>
    <name evidence="2" type="ORF">AVDCRST_MAG27-2024</name>
</gene>
<name>A0A6J4IHC4_9PROT</name>
<evidence type="ECO:0000313" key="2">
    <source>
        <dbReference type="EMBL" id="CAA9250473.1"/>
    </source>
</evidence>
<evidence type="ECO:0000256" key="1">
    <source>
        <dbReference type="SAM" id="MobiDB-lite"/>
    </source>
</evidence>
<reference evidence="2" key="1">
    <citation type="submission" date="2020-02" db="EMBL/GenBank/DDBJ databases">
        <authorList>
            <person name="Meier V. D."/>
        </authorList>
    </citation>
    <scope>NUCLEOTIDE SEQUENCE</scope>
    <source>
        <strain evidence="2">AVDCRST_MAG27</strain>
    </source>
</reference>
<feature type="region of interest" description="Disordered" evidence="1">
    <location>
        <begin position="16"/>
        <end position="41"/>
    </location>
</feature>
<sequence>DAALHRIAGAVLDGAEPRGARHRAAAHQHAASGGLAGRWDRPRRQQHLRLVRLARRADRLRHSHRALPPAAAAGAAGRSKAGGDAV</sequence>
<feature type="non-terminal residue" evidence="2">
    <location>
        <position position="86"/>
    </location>
</feature>
<feature type="compositionally biased region" description="Low complexity" evidence="1">
    <location>
        <begin position="66"/>
        <end position="86"/>
    </location>
</feature>
<dbReference type="AlphaFoldDB" id="A0A6J4IHC4"/>
<accession>A0A6J4IHC4</accession>
<feature type="non-terminal residue" evidence="2">
    <location>
        <position position="1"/>
    </location>
</feature>
<proteinExistence type="predicted"/>